<reference evidence="7 8" key="1">
    <citation type="submission" date="2020-04" db="EMBL/GenBank/DDBJ databases">
        <authorList>
            <person name="Yoon J."/>
        </authorList>
    </citation>
    <scope>NUCLEOTIDE SEQUENCE [LARGE SCALE GENOMIC DNA]</scope>
    <source>
        <strain evidence="7 8">DJ-13</strain>
    </source>
</reference>
<keyword evidence="3 5" id="KW-0067">ATP-binding</keyword>
<name>A0ABX1GSG9_9FLAO</name>
<evidence type="ECO:0000313" key="7">
    <source>
        <dbReference type="EMBL" id="NKI32554.1"/>
    </source>
</evidence>
<dbReference type="NCBIfam" id="TIGR00152">
    <property type="entry name" value="dephospho-CoA kinase"/>
    <property type="match status" value="1"/>
</dbReference>
<comment type="similarity">
    <text evidence="1 5">Belongs to the CoaE family.</text>
</comment>
<keyword evidence="2 5" id="KW-0547">Nucleotide-binding</keyword>
<feature type="binding site" evidence="5">
    <location>
        <begin position="10"/>
        <end position="15"/>
    </location>
    <ligand>
        <name>ATP</name>
        <dbReference type="ChEBI" id="CHEBI:30616"/>
    </ligand>
</feature>
<organism evidence="7 8">
    <name type="scientific">Croceivirga thetidis</name>
    <dbReference type="NCBI Taxonomy" id="2721623"/>
    <lineage>
        <taxon>Bacteria</taxon>
        <taxon>Pseudomonadati</taxon>
        <taxon>Bacteroidota</taxon>
        <taxon>Flavobacteriia</taxon>
        <taxon>Flavobacteriales</taxon>
        <taxon>Flavobacteriaceae</taxon>
        <taxon>Croceivirga</taxon>
    </lineage>
</organism>
<dbReference type="InterPro" id="IPR027417">
    <property type="entry name" value="P-loop_NTPase"/>
</dbReference>
<gene>
    <name evidence="5" type="primary">coaE</name>
    <name evidence="7" type="ORF">HCU67_11415</name>
</gene>
<evidence type="ECO:0000256" key="2">
    <source>
        <dbReference type="ARBA" id="ARBA00022741"/>
    </source>
</evidence>
<dbReference type="PROSITE" id="PS51219">
    <property type="entry name" value="DPCK"/>
    <property type="match status" value="1"/>
</dbReference>
<dbReference type="RefSeq" id="WP_168552747.1">
    <property type="nucleotide sequence ID" value="NZ_JAAWWL010000002.1"/>
</dbReference>
<comment type="pathway">
    <text evidence="5">Cofactor biosynthesis; coenzyme A biosynthesis; CoA from (R)-pantothenate: step 5/5.</text>
</comment>
<dbReference type="CDD" id="cd02022">
    <property type="entry name" value="DPCK"/>
    <property type="match status" value="1"/>
</dbReference>
<keyword evidence="5 7" id="KW-0808">Transferase</keyword>
<dbReference type="HAMAP" id="MF_00376">
    <property type="entry name" value="Dephospho_CoA_kinase"/>
    <property type="match status" value="1"/>
</dbReference>
<sequence length="194" mass="21972">MIVGLTGGIGSGKSTVAQMFNELGVPIYDSDKEAKNLMNDDAKVKKAIISLFGKMAYEGGKLNRTFLASKVFYDKKLLEKLNKIVHPAVRAHFEKWVENQDSPYVIQETALIFENQMQASYHRIILVTAPLELRINRVVQRDDVAKEAVLSRMENQLSDEEKIPKSDFLVENVDLTLTKERVVEIHQLLLNQVG</sequence>
<evidence type="ECO:0000256" key="1">
    <source>
        <dbReference type="ARBA" id="ARBA00009018"/>
    </source>
</evidence>
<dbReference type="PANTHER" id="PTHR10695:SF46">
    <property type="entry name" value="BIFUNCTIONAL COENZYME A SYNTHASE-RELATED"/>
    <property type="match status" value="1"/>
</dbReference>
<dbReference type="InterPro" id="IPR001977">
    <property type="entry name" value="Depp_CoAkinase"/>
</dbReference>
<keyword evidence="8" id="KW-1185">Reference proteome</keyword>
<keyword evidence="5 7" id="KW-0418">Kinase</keyword>
<evidence type="ECO:0000313" key="8">
    <source>
        <dbReference type="Proteomes" id="UP000718451"/>
    </source>
</evidence>
<keyword evidence="4 5" id="KW-0173">Coenzyme A biosynthesis</keyword>
<dbReference type="Proteomes" id="UP000718451">
    <property type="component" value="Unassembled WGS sequence"/>
</dbReference>
<evidence type="ECO:0000256" key="3">
    <source>
        <dbReference type="ARBA" id="ARBA00022840"/>
    </source>
</evidence>
<comment type="function">
    <text evidence="5">Catalyzes the phosphorylation of the 3'-hydroxyl group of dephosphocoenzyme A to form coenzyme A.</text>
</comment>
<protein>
    <recommendedName>
        <fullName evidence="5 6">Dephospho-CoA kinase</fullName>
        <ecNumber evidence="5 6">2.7.1.24</ecNumber>
    </recommendedName>
    <alternativeName>
        <fullName evidence="5">Dephosphocoenzyme A kinase</fullName>
    </alternativeName>
</protein>
<keyword evidence="5" id="KW-0963">Cytoplasm</keyword>
<comment type="caution">
    <text evidence="7">The sequence shown here is derived from an EMBL/GenBank/DDBJ whole genome shotgun (WGS) entry which is preliminary data.</text>
</comment>
<dbReference type="EC" id="2.7.1.24" evidence="5 6"/>
<comment type="subcellular location">
    <subcellularLocation>
        <location evidence="5">Cytoplasm</location>
    </subcellularLocation>
</comment>
<accession>A0ABX1GSG9</accession>
<evidence type="ECO:0000256" key="5">
    <source>
        <dbReference type="HAMAP-Rule" id="MF_00376"/>
    </source>
</evidence>
<evidence type="ECO:0000256" key="4">
    <source>
        <dbReference type="ARBA" id="ARBA00022993"/>
    </source>
</evidence>
<dbReference type="PANTHER" id="PTHR10695">
    <property type="entry name" value="DEPHOSPHO-COA KINASE-RELATED"/>
    <property type="match status" value="1"/>
</dbReference>
<comment type="catalytic activity">
    <reaction evidence="5">
        <text>3'-dephospho-CoA + ATP = ADP + CoA + H(+)</text>
        <dbReference type="Rhea" id="RHEA:18245"/>
        <dbReference type="ChEBI" id="CHEBI:15378"/>
        <dbReference type="ChEBI" id="CHEBI:30616"/>
        <dbReference type="ChEBI" id="CHEBI:57287"/>
        <dbReference type="ChEBI" id="CHEBI:57328"/>
        <dbReference type="ChEBI" id="CHEBI:456216"/>
        <dbReference type="EC" id="2.7.1.24"/>
    </reaction>
</comment>
<proteinExistence type="inferred from homology"/>
<dbReference type="Gene3D" id="3.40.50.300">
    <property type="entry name" value="P-loop containing nucleotide triphosphate hydrolases"/>
    <property type="match status" value="1"/>
</dbReference>
<dbReference type="GO" id="GO:0004140">
    <property type="term" value="F:dephospho-CoA kinase activity"/>
    <property type="evidence" value="ECO:0007669"/>
    <property type="project" value="UniProtKB-EC"/>
</dbReference>
<dbReference type="SUPFAM" id="SSF52540">
    <property type="entry name" value="P-loop containing nucleoside triphosphate hydrolases"/>
    <property type="match status" value="1"/>
</dbReference>
<dbReference type="EMBL" id="JAAWWL010000002">
    <property type="protein sequence ID" value="NKI32554.1"/>
    <property type="molecule type" value="Genomic_DNA"/>
</dbReference>
<evidence type="ECO:0000256" key="6">
    <source>
        <dbReference type="NCBIfam" id="TIGR00152"/>
    </source>
</evidence>
<dbReference type="Pfam" id="PF01121">
    <property type="entry name" value="CoaE"/>
    <property type="match status" value="1"/>
</dbReference>